<dbReference type="Gramene" id="PGSC0003DMT400086579">
    <property type="protein sequence ID" value="PGSC0003DMT400086579"/>
    <property type="gene ID" value="PGSC0003DMG400036150"/>
</dbReference>
<dbReference type="Pfam" id="PF00271">
    <property type="entry name" value="Helicase_C"/>
    <property type="match status" value="2"/>
</dbReference>
<name>M1DC23_SOLTU</name>
<keyword evidence="12" id="KW-1185">Reference proteome</keyword>
<evidence type="ECO:0000256" key="8">
    <source>
        <dbReference type="PROSITE-ProRule" id="PRU00175"/>
    </source>
</evidence>
<dbReference type="SUPFAM" id="SSF52540">
    <property type="entry name" value="P-loop containing nucleoside triphosphate hydrolases"/>
    <property type="match status" value="2"/>
</dbReference>
<dbReference type="SMART" id="SM00490">
    <property type="entry name" value="HELICc"/>
    <property type="match status" value="2"/>
</dbReference>
<dbReference type="InParanoid" id="M1DC23"/>
<dbReference type="CDD" id="cd18793">
    <property type="entry name" value="SF2_C_SNF"/>
    <property type="match status" value="2"/>
</dbReference>
<keyword evidence="1" id="KW-0479">Metal-binding</keyword>
<dbReference type="eggNOG" id="KOG1001">
    <property type="taxonomic scope" value="Eukaryota"/>
</dbReference>
<dbReference type="GO" id="GO:0006289">
    <property type="term" value="P:nucleotide-excision repair"/>
    <property type="evidence" value="ECO:0000318"/>
    <property type="project" value="GO_Central"/>
</dbReference>
<dbReference type="InterPro" id="IPR027417">
    <property type="entry name" value="P-loop_NTPase"/>
</dbReference>
<dbReference type="Proteomes" id="UP000011115">
    <property type="component" value="Unassembled WGS sequence"/>
</dbReference>
<evidence type="ECO:0000313" key="11">
    <source>
        <dbReference type="EnsemblPlants" id="PGSC0003DMT400086579"/>
    </source>
</evidence>
<dbReference type="SMART" id="SM00184">
    <property type="entry name" value="RING"/>
    <property type="match status" value="1"/>
</dbReference>
<dbReference type="GO" id="GO:0008270">
    <property type="term" value="F:zinc ion binding"/>
    <property type="evidence" value="ECO:0007669"/>
    <property type="project" value="UniProtKB-KW"/>
</dbReference>
<dbReference type="PANTHER" id="PTHR45626:SF20">
    <property type="entry name" value="ATP-DEPENDENT HELICASE RHP16-LIKE"/>
    <property type="match status" value="1"/>
</dbReference>
<dbReference type="Gene3D" id="3.40.50.300">
    <property type="entry name" value="P-loop containing nucleotide triphosphate hydrolases"/>
    <property type="match status" value="2"/>
</dbReference>
<dbReference type="STRING" id="4113.M1DC23"/>
<evidence type="ECO:0000256" key="1">
    <source>
        <dbReference type="ARBA" id="ARBA00022723"/>
    </source>
</evidence>
<dbReference type="GO" id="GO:0008094">
    <property type="term" value="F:ATP-dependent activity, acting on DNA"/>
    <property type="evidence" value="ECO:0000318"/>
    <property type="project" value="GO_Central"/>
</dbReference>
<dbReference type="PANTHER" id="PTHR45626">
    <property type="entry name" value="TRANSCRIPTION TERMINATION FACTOR 2-RELATED"/>
    <property type="match status" value="1"/>
</dbReference>
<dbReference type="PROSITE" id="PS51194">
    <property type="entry name" value="HELICASE_CTER"/>
    <property type="match status" value="1"/>
</dbReference>
<dbReference type="InterPro" id="IPR001841">
    <property type="entry name" value="Znf_RING"/>
</dbReference>
<evidence type="ECO:0000256" key="3">
    <source>
        <dbReference type="ARBA" id="ARBA00022771"/>
    </source>
</evidence>
<keyword evidence="2" id="KW-0547">Nucleotide-binding</keyword>
<dbReference type="PaxDb" id="4113-PGSC0003DMT400086579"/>
<feature type="domain" description="RING-type" evidence="9">
    <location>
        <begin position="156"/>
        <end position="196"/>
    </location>
</feature>
<dbReference type="PROSITE" id="PS50089">
    <property type="entry name" value="ZF_RING_2"/>
    <property type="match status" value="1"/>
</dbReference>
<evidence type="ECO:0000256" key="4">
    <source>
        <dbReference type="ARBA" id="ARBA00022801"/>
    </source>
</evidence>
<dbReference type="AlphaFoldDB" id="M1DC23"/>
<dbReference type="Gene3D" id="3.30.40.10">
    <property type="entry name" value="Zinc/RING finger domain, C3HC4 (zinc finger)"/>
    <property type="match status" value="1"/>
</dbReference>
<evidence type="ECO:0000259" key="10">
    <source>
        <dbReference type="PROSITE" id="PS51194"/>
    </source>
</evidence>
<evidence type="ECO:0000256" key="6">
    <source>
        <dbReference type="ARBA" id="ARBA00022833"/>
    </source>
</evidence>
<organism evidence="11 12">
    <name type="scientific">Solanum tuberosum</name>
    <name type="common">Potato</name>
    <dbReference type="NCBI Taxonomy" id="4113"/>
    <lineage>
        <taxon>Eukaryota</taxon>
        <taxon>Viridiplantae</taxon>
        <taxon>Streptophyta</taxon>
        <taxon>Embryophyta</taxon>
        <taxon>Tracheophyta</taxon>
        <taxon>Spermatophyta</taxon>
        <taxon>Magnoliopsida</taxon>
        <taxon>eudicotyledons</taxon>
        <taxon>Gunneridae</taxon>
        <taxon>Pentapetalae</taxon>
        <taxon>asterids</taxon>
        <taxon>lamiids</taxon>
        <taxon>Solanales</taxon>
        <taxon>Solanaceae</taxon>
        <taxon>Solanoideae</taxon>
        <taxon>Solaneae</taxon>
        <taxon>Solanum</taxon>
    </lineage>
</organism>
<dbReference type="InterPro" id="IPR001650">
    <property type="entry name" value="Helicase_C-like"/>
</dbReference>
<evidence type="ECO:0000256" key="2">
    <source>
        <dbReference type="ARBA" id="ARBA00022741"/>
    </source>
</evidence>
<keyword evidence="4" id="KW-0378">Hydrolase</keyword>
<feature type="domain" description="Helicase C-terminal" evidence="10">
    <location>
        <begin position="311"/>
        <end position="440"/>
    </location>
</feature>
<sequence length="440" mass="49415">MGKTVQAIALVELQKDSTILSSSSTTSLPYIEIPLKLRSNNEERRDAMVFLKHRILEKLLLKRTKKERVADLALSTKTVTTRRDSLDIGEYETYKTLFRRSREQLDSVHDGTLMKNYFLMFPMIVRLRQVVDHHYYGSLTELASGNKEAGDVEQACALRQDAVEDPVVTSCSHVFCKACLIDFVVSMGRMACPSCTEPLTFDFTANNDNGDSNSEPTVKGFSSSSILNKIHRNEFETSTKLEALLSGVNCVQLVGSMSVTARDAAVNKFTEHSDFRILLMSLKDGGVSLNVKVASHVCLMDTWWNPAVEQQAQDRIHRIWQHKPVKCQFSAECLSKLTIKETCIVCIQLSGVNCVQLVGSMSVTARDAAVNKFTEHSDFRILLMSLKDGGVSLNVKVASHVCLMDTWWNPAVEQQAQDRIHRIWQHKPVKCQFSAECLSK</sequence>
<dbReference type="GO" id="GO:0005634">
    <property type="term" value="C:nucleus"/>
    <property type="evidence" value="ECO:0000318"/>
    <property type="project" value="GO_Central"/>
</dbReference>
<evidence type="ECO:0000313" key="12">
    <source>
        <dbReference type="Proteomes" id="UP000011115"/>
    </source>
</evidence>
<dbReference type="InterPro" id="IPR018957">
    <property type="entry name" value="Znf_C3HC4_RING-type"/>
</dbReference>
<dbReference type="HOGENOM" id="CLU_000315_2_8_1"/>
<protein>
    <submittedName>
        <fullName evidence="11">Uncharacterized protein</fullName>
    </submittedName>
</protein>
<keyword evidence="3 8" id="KW-0863">Zinc-finger</keyword>
<dbReference type="GO" id="GO:0004386">
    <property type="term" value="F:helicase activity"/>
    <property type="evidence" value="ECO:0007669"/>
    <property type="project" value="UniProtKB-KW"/>
</dbReference>
<evidence type="ECO:0000259" key="9">
    <source>
        <dbReference type="PROSITE" id="PS50089"/>
    </source>
</evidence>
<reference evidence="12" key="1">
    <citation type="journal article" date="2011" name="Nature">
        <title>Genome sequence and analysis of the tuber crop potato.</title>
        <authorList>
            <consortium name="The Potato Genome Sequencing Consortium"/>
        </authorList>
    </citation>
    <scope>NUCLEOTIDE SEQUENCE [LARGE SCALE GENOMIC DNA]</scope>
    <source>
        <strain evidence="12">cv. DM1-3 516 R44</strain>
    </source>
</reference>
<proteinExistence type="predicted"/>
<dbReference type="PROSITE" id="PS00518">
    <property type="entry name" value="ZF_RING_1"/>
    <property type="match status" value="1"/>
</dbReference>
<keyword evidence="5" id="KW-0347">Helicase</keyword>
<dbReference type="InterPro" id="IPR050628">
    <property type="entry name" value="SNF2_RAD54_helicase_TF"/>
</dbReference>
<dbReference type="GO" id="GO:0016787">
    <property type="term" value="F:hydrolase activity"/>
    <property type="evidence" value="ECO:0007669"/>
    <property type="project" value="UniProtKB-KW"/>
</dbReference>
<keyword evidence="6" id="KW-0862">Zinc</keyword>
<dbReference type="InterPro" id="IPR049730">
    <property type="entry name" value="SNF2/RAD54-like_C"/>
</dbReference>
<dbReference type="GO" id="GO:0005524">
    <property type="term" value="F:ATP binding"/>
    <property type="evidence" value="ECO:0007669"/>
    <property type="project" value="UniProtKB-KW"/>
</dbReference>
<dbReference type="eggNOG" id="KOG1002">
    <property type="taxonomic scope" value="Eukaryota"/>
</dbReference>
<evidence type="ECO:0000256" key="7">
    <source>
        <dbReference type="ARBA" id="ARBA00022840"/>
    </source>
</evidence>
<reference evidence="11" key="2">
    <citation type="submission" date="2015-06" db="UniProtKB">
        <authorList>
            <consortium name="EnsemblPlants"/>
        </authorList>
    </citation>
    <scope>IDENTIFICATION</scope>
    <source>
        <strain evidence="11">DM1-3 516 R44</strain>
    </source>
</reference>
<dbReference type="SUPFAM" id="SSF57850">
    <property type="entry name" value="RING/U-box"/>
    <property type="match status" value="1"/>
</dbReference>
<dbReference type="InterPro" id="IPR017907">
    <property type="entry name" value="Znf_RING_CS"/>
</dbReference>
<keyword evidence="7" id="KW-0067">ATP-binding</keyword>
<dbReference type="InterPro" id="IPR013083">
    <property type="entry name" value="Znf_RING/FYVE/PHD"/>
</dbReference>
<accession>M1DC23</accession>
<evidence type="ECO:0000256" key="5">
    <source>
        <dbReference type="ARBA" id="ARBA00022806"/>
    </source>
</evidence>
<dbReference type="Pfam" id="PF00097">
    <property type="entry name" value="zf-C3HC4"/>
    <property type="match status" value="1"/>
</dbReference>
<dbReference type="EnsemblPlants" id="PGSC0003DMT400086579">
    <property type="protein sequence ID" value="PGSC0003DMT400086579"/>
    <property type="gene ID" value="PGSC0003DMG400036150"/>
</dbReference>